<sequence>MSVFTHSPFQIMRSEQQHQNQDHAGSCAGHCRAQRFALDYYCTPQSENDKAALASFEEGWDRWDKPIWSERHTNDAEAQAKLEDTWEGCCNTPAEQASILATESLTPTEMETSRTRLTSPSVSAAPKKTISLWQSRKSSKSQCPNCRGSASPCNV</sequence>
<proteinExistence type="predicted"/>
<dbReference type="OrthoDB" id="3796082at2759"/>
<feature type="region of interest" description="Disordered" evidence="1">
    <location>
        <begin position="107"/>
        <end position="155"/>
    </location>
</feature>
<accession>A0A6G1K3I9</accession>
<feature type="compositionally biased region" description="Polar residues" evidence="1">
    <location>
        <begin position="107"/>
        <end position="122"/>
    </location>
</feature>
<feature type="compositionally biased region" description="Polar residues" evidence="1">
    <location>
        <begin position="131"/>
        <end position="144"/>
    </location>
</feature>
<dbReference type="AlphaFoldDB" id="A0A6G1K3I9"/>
<evidence type="ECO:0000256" key="1">
    <source>
        <dbReference type="SAM" id="MobiDB-lite"/>
    </source>
</evidence>
<dbReference type="EMBL" id="MU005774">
    <property type="protein sequence ID" value="KAF2707439.1"/>
    <property type="molecule type" value="Genomic_DNA"/>
</dbReference>
<reference evidence="2" key="1">
    <citation type="journal article" date="2020" name="Stud. Mycol.">
        <title>101 Dothideomycetes genomes: a test case for predicting lifestyles and emergence of pathogens.</title>
        <authorList>
            <person name="Haridas S."/>
            <person name="Albert R."/>
            <person name="Binder M."/>
            <person name="Bloem J."/>
            <person name="Labutti K."/>
            <person name="Salamov A."/>
            <person name="Andreopoulos B."/>
            <person name="Baker S."/>
            <person name="Barry K."/>
            <person name="Bills G."/>
            <person name="Bluhm B."/>
            <person name="Cannon C."/>
            <person name="Castanera R."/>
            <person name="Culley D."/>
            <person name="Daum C."/>
            <person name="Ezra D."/>
            <person name="Gonzalez J."/>
            <person name="Henrissat B."/>
            <person name="Kuo A."/>
            <person name="Liang C."/>
            <person name="Lipzen A."/>
            <person name="Lutzoni F."/>
            <person name="Magnuson J."/>
            <person name="Mondo S."/>
            <person name="Nolan M."/>
            <person name="Ohm R."/>
            <person name="Pangilinan J."/>
            <person name="Park H.-J."/>
            <person name="Ramirez L."/>
            <person name="Alfaro M."/>
            <person name="Sun H."/>
            <person name="Tritt A."/>
            <person name="Yoshinaga Y."/>
            <person name="Zwiers L.-H."/>
            <person name="Turgeon B."/>
            <person name="Goodwin S."/>
            <person name="Spatafora J."/>
            <person name="Crous P."/>
            <person name="Grigoriev I."/>
        </authorList>
    </citation>
    <scope>NUCLEOTIDE SEQUENCE</scope>
    <source>
        <strain evidence="2">CBS 279.74</strain>
    </source>
</reference>
<protein>
    <submittedName>
        <fullName evidence="2">Uncharacterized protein</fullName>
    </submittedName>
</protein>
<name>A0A6G1K3I9_9PLEO</name>
<evidence type="ECO:0000313" key="2">
    <source>
        <dbReference type="EMBL" id="KAF2707439.1"/>
    </source>
</evidence>
<evidence type="ECO:0000313" key="3">
    <source>
        <dbReference type="Proteomes" id="UP000799428"/>
    </source>
</evidence>
<keyword evidence="3" id="KW-1185">Reference proteome</keyword>
<organism evidence="2 3">
    <name type="scientific">Pleomassaria siparia CBS 279.74</name>
    <dbReference type="NCBI Taxonomy" id="1314801"/>
    <lineage>
        <taxon>Eukaryota</taxon>
        <taxon>Fungi</taxon>
        <taxon>Dikarya</taxon>
        <taxon>Ascomycota</taxon>
        <taxon>Pezizomycotina</taxon>
        <taxon>Dothideomycetes</taxon>
        <taxon>Pleosporomycetidae</taxon>
        <taxon>Pleosporales</taxon>
        <taxon>Pleomassariaceae</taxon>
        <taxon>Pleomassaria</taxon>
    </lineage>
</organism>
<gene>
    <name evidence="2" type="ORF">K504DRAFT_411668</name>
</gene>
<dbReference type="Proteomes" id="UP000799428">
    <property type="component" value="Unassembled WGS sequence"/>
</dbReference>